<evidence type="ECO:0000313" key="8">
    <source>
        <dbReference type="Proteomes" id="UP000283523"/>
    </source>
</evidence>
<gene>
    <name evidence="7" type="ORF">DYU11_02590</name>
</gene>
<keyword evidence="8" id="KW-1185">Reference proteome</keyword>
<dbReference type="SUPFAM" id="SSF48452">
    <property type="entry name" value="TPR-like"/>
    <property type="match status" value="1"/>
</dbReference>
<evidence type="ECO:0000256" key="1">
    <source>
        <dbReference type="ARBA" id="ARBA00004442"/>
    </source>
</evidence>
<evidence type="ECO:0000256" key="3">
    <source>
        <dbReference type="ARBA" id="ARBA00022729"/>
    </source>
</evidence>
<keyword evidence="4" id="KW-0472">Membrane</keyword>
<dbReference type="AlphaFoldDB" id="A0A418MIG6"/>
<organism evidence="7 8">
    <name type="scientific">Fibrisoma montanum</name>
    <dbReference type="NCBI Taxonomy" id="2305895"/>
    <lineage>
        <taxon>Bacteria</taxon>
        <taxon>Pseudomonadati</taxon>
        <taxon>Bacteroidota</taxon>
        <taxon>Cytophagia</taxon>
        <taxon>Cytophagales</taxon>
        <taxon>Spirosomataceae</taxon>
        <taxon>Fibrisoma</taxon>
    </lineage>
</organism>
<dbReference type="InterPro" id="IPR012944">
    <property type="entry name" value="SusD_RagB_dom"/>
</dbReference>
<evidence type="ECO:0000256" key="4">
    <source>
        <dbReference type="ARBA" id="ARBA00023136"/>
    </source>
</evidence>
<evidence type="ECO:0000256" key="5">
    <source>
        <dbReference type="ARBA" id="ARBA00023237"/>
    </source>
</evidence>
<evidence type="ECO:0000256" key="2">
    <source>
        <dbReference type="ARBA" id="ARBA00006275"/>
    </source>
</evidence>
<feature type="domain" description="RagB/SusD" evidence="6">
    <location>
        <begin position="9"/>
        <end position="72"/>
    </location>
</feature>
<proteinExistence type="inferred from homology"/>
<comment type="similarity">
    <text evidence="2">Belongs to the SusD family.</text>
</comment>
<protein>
    <submittedName>
        <fullName evidence="7">RagB/SusD family nutrient uptake outer membrane protein</fullName>
    </submittedName>
</protein>
<reference evidence="7 8" key="1">
    <citation type="submission" date="2018-08" db="EMBL/GenBank/DDBJ databases">
        <title>Fibrisoma montanum sp. nov., isolated from Danxia mountain soil.</title>
        <authorList>
            <person name="Huang Y."/>
        </authorList>
    </citation>
    <scope>NUCLEOTIDE SEQUENCE [LARGE SCALE GENOMIC DNA]</scope>
    <source>
        <strain evidence="7 8">HYT19</strain>
    </source>
</reference>
<evidence type="ECO:0000313" key="7">
    <source>
        <dbReference type="EMBL" id="RIV27220.1"/>
    </source>
</evidence>
<accession>A0A418MIG6</accession>
<name>A0A418MIG6_9BACT</name>
<dbReference type="Proteomes" id="UP000283523">
    <property type="component" value="Unassembled WGS sequence"/>
</dbReference>
<comment type="caution">
    <text evidence="7">The sequence shown here is derived from an EMBL/GenBank/DDBJ whole genome shotgun (WGS) entry which is preliminary data.</text>
</comment>
<dbReference type="EMBL" id="QXED01000001">
    <property type="protein sequence ID" value="RIV27220.1"/>
    <property type="molecule type" value="Genomic_DNA"/>
</dbReference>
<evidence type="ECO:0000259" key="6">
    <source>
        <dbReference type="Pfam" id="PF07980"/>
    </source>
</evidence>
<keyword evidence="3" id="KW-0732">Signal</keyword>
<dbReference type="GO" id="GO:0009279">
    <property type="term" value="C:cell outer membrane"/>
    <property type="evidence" value="ECO:0007669"/>
    <property type="project" value="UniProtKB-SubCell"/>
</dbReference>
<comment type="subcellular location">
    <subcellularLocation>
        <location evidence="1">Cell outer membrane</location>
    </subcellularLocation>
</comment>
<sequence>MNSKELRRHLFCDLIRWNQVLNAYATKEGEKRTYLRGARFVKERNEYYPIPQEAIDNAYLSGKPTLVQNPAYKEEKKEEGGKGGKGEGSTFHGWLLNPFFFPSFFLFQTTGQYFQLICQKTTQRYGNYITI</sequence>
<dbReference type="InterPro" id="IPR011990">
    <property type="entry name" value="TPR-like_helical_dom_sf"/>
</dbReference>
<keyword evidence="5" id="KW-0998">Cell outer membrane</keyword>
<dbReference type="RefSeq" id="WP_119666072.1">
    <property type="nucleotide sequence ID" value="NZ_QXED01000001.1"/>
</dbReference>
<dbReference type="Pfam" id="PF07980">
    <property type="entry name" value="SusD_RagB"/>
    <property type="match status" value="1"/>
</dbReference>
<dbReference type="Gene3D" id="1.25.40.390">
    <property type="match status" value="1"/>
</dbReference>